<dbReference type="Gene3D" id="3.40.50.300">
    <property type="entry name" value="P-loop containing nucleotide triphosphate hydrolases"/>
    <property type="match status" value="1"/>
</dbReference>
<dbReference type="PROSITE" id="PS50893">
    <property type="entry name" value="ABC_TRANSPORTER_2"/>
    <property type="match status" value="1"/>
</dbReference>
<keyword evidence="2" id="KW-0813">Transport</keyword>
<evidence type="ECO:0000256" key="3">
    <source>
        <dbReference type="ARBA" id="ARBA00022741"/>
    </source>
</evidence>
<dbReference type="PANTHER" id="PTHR42734">
    <property type="entry name" value="METAL TRANSPORT SYSTEM ATP-BINDING PROTEIN TM_0124-RELATED"/>
    <property type="match status" value="1"/>
</dbReference>
<sequence>MQPIIELRNVGLRYAERLVLDQINIHLHHGQFAALVGPSGAGKTSLLRLILGLHAPSHGQILTHGKHPVDGQIPTIAYVPQLETVDWNFPVTVEQVVAMGLVRQANPWPWLRKSERQAVQAVLAQLEIEHLAKQHIRNLSGGQQQRVFLARALVAKPAMLVLDEPTTGIDPRLAESILHLLAELNQQGMTILMTTHDLNAAAAHVPWIICLNQTIIAQGTPEAVFTPAVLEQTYHSDMVVVQHEGMLLIQQRPHGHSYRDLIPNPIIGEVLNPAMENPSEPAFRTAEL</sequence>
<dbReference type="PROSITE" id="PS00211">
    <property type="entry name" value="ABC_TRANSPORTER_1"/>
    <property type="match status" value="1"/>
</dbReference>
<evidence type="ECO:0000256" key="1">
    <source>
        <dbReference type="ARBA" id="ARBA00005417"/>
    </source>
</evidence>
<evidence type="ECO:0000256" key="4">
    <source>
        <dbReference type="ARBA" id="ARBA00022840"/>
    </source>
</evidence>
<dbReference type="AlphaFoldDB" id="A0A0P6YIB2"/>
<dbReference type="GO" id="GO:0005524">
    <property type="term" value="F:ATP binding"/>
    <property type="evidence" value="ECO:0007669"/>
    <property type="project" value="UniProtKB-KW"/>
</dbReference>
<dbReference type="FunFam" id="3.40.50.300:FF:000134">
    <property type="entry name" value="Iron-enterobactin ABC transporter ATP-binding protein"/>
    <property type="match status" value="1"/>
</dbReference>
<dbReference type="OrthoDB" id="9806726at2"/>
<keyword evidence="4" id="KW-0067">ATP-binding</keyword>
<dbReference type="RefSeq" id="WP_054533601.1">
    <property type="nucleotide sequence ID" value="NZ_LGKP01000012.1"/>
</dbReference>
<dbReference type="STRING" id="70996.SE18_06395"/>
<feature type="domain" description="ABC transporter" evidence="5">
    <location>
        <begin position="5"/>
        <end position="238"/>
    </location>
</feature>
<accession>A0A0P6YIB2</accession>
<dbReference type="InterPro" id="IPR003439">
    <property type="entry name" value="ABC_transporter-like_ATP-bd"/>
</dbReference>
<dbReference type="InterPro" id="IPR017871">
    <property type="entry name" value="ABC_transporter-like_CS"/>
</dbReference>
<name>A0A0P6YIB2_9CHLR</name>
<gene>
    <name evidence="6" type="ORF">SE18_06395</name>
</gene>
<dbReference type="InterPro" id="IPR003593">
    <property type="entry name" value="AAA+_ATPase"/>
</dbReference>
<organism evidence="6 7">
    <name type="scientific">Herpetosiphon geysericola</name>
    <dbReference type="NCBI Taxonomy" id="70996"/>
    <lineage>
        <taxon>Bacteria</taxon>
        <taxon>Bacillati</taxon>
        <taxon>Chloroflexota</taxon>
        <taxon>Chloroflexia</taxon>
        <taxon>Herpetosiphonales</taxon>
        <taxon>Herpetosiphonaceae</taxon>
        <taxon>Herpetosiphon</taxon>
    </lineage>
</organism>
<dbReference type="Pfam" id="PF00005">
    <property type="entry name" value="ABC_tran"/>
    <property type="match status" value="1"/>
</dbReference>
<comment type="similarity">
    <text evidence="1">Belongs to the ABC transporter superfamily.</text>
</comment>
<dbReference type="PANTHER" id="PTHR42734:SF17">
    <property type="entry name" value="METAL TRANSPORT SYSTEM ATP-BINDING PROTEIN TM_0124-RELATED"/>
    <property type="match status" value="1"/>
</dbReference>
<evidence type="ECO:0000313" key="6">
    <source>
        <dbReference type="EMBL" id="KPL90259.1"/>
    </source>
</evidence>
<evidence type="ECO:0000259" key="5">
    <source>
        <dbReference type="PROSITE" id="PS50893"/>
    </source>
</evidence>
<comment type="caution">
    <text evidence="6">The sequence shown here is derived from an EMBL/GenBank/DDBJ whole genome shotgun (WGS) entry which is preliminary data.</text>
</comment>
<protein>
    <submittedName>
        <fullName evidence="6">ABC transporter</fullName>
    </submittedName>
</protein>
<dbReference type="InterPro" id="IPR027417">
    <property type="entry name" value="P-loop_NTPase"/>
</dbReference>
<keyword evidence="3" id="KW-0547">Nucleotide-binding</keyword>
<dbReference type="EMBL" id="LGKP01000012">
    <property type="protein sequence ID" value="KPL90259.1"/>
    <property type="molecule type" value="Genomic_DNA"/>
</dbReference>
<reference evidence="6 7" key="1">
    <citation type="submission" date="2015-07" db="EMBL/GenBank/DDBJ databases">
        <title>Whole genome sequence of Herpetosiphon geysericola DSM 7119.</title>
        <authorList>
            <person name="Hemp J."/>
            <person name="Ward L.M."/>
            <person name="Pace L.A."/>
            <person name="Fischer W.W."/>
        </authorList>
    </citation>
    <scope>NUCLEOTIDE SEQUENCE [LARGE SCALE GENOMIC DNA]</scope>
    <source>
        <strain evidence="6 7">DSM 7119</strain>
    </source>
</reference>
<dbReference type="CDD" id="cd03235">
    <property type="entry name" value="ABC_Metallic_Cations"/>
    <property type="match status" value="1"/>
</dbReference>
<dbReference type="Proteomes" id="UP000050277">
    <property type="component" value="Unassembled WGS sequence"/>
</dbReference>
<keyword evidence="7" id="KW-1185">Reference proteome</keyword>
<dbReference type="InterPro" id="IPR050153">
    <property type="entry name" value="Metal_Ion_Import_ABC"/>
</dbReference>
<evidence type="ECO:0000256" key="2">
    <source>
        <dbReference type="ARBA" id="ARBA00022448"/>
    </source>
</evidence>
<dbReference type="SUPFAM" id="SSF52540">
    <property type="entry name" value="P-loop containing nucleoside triphosphate hydrolases"/>
    <property type="match status" value="1"/>
</dbReference>
<evidence type="ECO:0000313" key="7">
    <source>
        <dbReference type="Proteomes" id="UP000050277"/>
    </source>
</evidence>
<proteinExistence type="inferred from homology"/>
<dbReference type="GO" id="GO:0016887">
    <property type="term" value="F:ATP hydrolysis activity"/>
    <property type="evidence" value="ECO:0007669"/>
    <property type="project" value="InterPro"/>
</dbReference>
<dbReference type="SMART" id="SM00382">
    <property type="entry name" value="AAA"/>
    <property type="match status" value="1"/>
</dbReference>